<dbReference type="SFLD" id="SFLDS00029">
    <property type="entry name" value="Radical_SAM"/>
    <property type="match status" value="1"/>
</dbReference>
<dbReference type="PANTHER" id="PTHR11228:SF7">
    <property type="entry name" value="PQQA PEPTIDE CYCLASE"/>
    <property type="match status" value="1"/>
</dbReference>
<dbReference type="GO" id="GO:0051539">
    <property type="term" value="F:4 iron, 4 sulfur cluster binding"/>
    <property type="evidence" value="ECO:0007669"/>
    <property type="project" value="UniProtKB-KW"/>
</dbReference>
<proteinExistence type="predicted"/>
<dbReference type="EMBL" id="NXIF01000096">
    <property type="protein sequence ID" value="PKI79627.1"/>
    <property type="molecule type" value="Genomic_DNA"/>
</dbReference>
<dbReference type="InterPro" id="IPR058240">
    <property type="entry name" value="rSAM_sf"/>
</dbReference>
<feature type="domain" description="Radical SAM core" evidence="8">
    <location>
        <begin position="1"/>
        <end position="235"/>
    </location>
</feature>
<dbReference type="InterPro" id="IPR000385">
    <property type="entry name" value="MoaA_NifB_PqqE_Fe-S-bd_CS"/>
</dbReference>
<dbReference type="Proteomes" id="UP000233248">
    <property type="component" value="Unassembled WGS sequence"/>
</dbReference>
<accession>A0A2N1IZA9</accession>
<keyword evidence="4" id="KW-0479">Metal-binding</keyword>
<dbReference type="Pfam" id="PF13186">
    <property type="entry name" value="SPASM"/>
    <property type="match status" value="1"/>
</dbReference>
<keyword evidence="2" id="KW-0004">4Fe-4S</keyword>
<dbReference type="InterPro" id="IPR013785">
    <property type="entry name" value="Aldolase_TIM"/>
</dbReference>
<evidence type="ECO:0000313" key="9">
    <source>
        <dbReference type="EMBL" id="PKI79627.1"/>
    </source>
</evidence>
<dbReference type="KEGG" id="ahs:AHALO_2555"/>
<sequence>MKYPKHIDLDLSSKCNIRCRFCHLTFFSPKEITEFTKENIKKVEPLFKNLESITLFSKYEPLTCKDFIDIFKIIDSYNIESYFSTNGTLLKEDIANTIVGKLKYLTISITGFTKETYIKNMGVDRLETVKKNISYLNKLKKEKNTKYPILRISTVGLLDAIHELKLAIDFAKEIEAEEGIQVTSFKSFSSELNHLMPLNDKQYFTKTTDEAIEYAKKQNIKFILQSGSIVENQQKTEELGHKHCNMPWYRLSIQPNGDVYPCPVSNKTIGNIFSSPIYDIWKSNEMEKFRNGVNNLEEMNEDCKNCTHCRHRSITNINANDYSSKEKYIMGMKRK</sequence>
<evidence type="ECO:0000259" key="8">
    <source>
        <dbReference type="PROSITE" id="PS51918"/>
    </source>
</evidence>
<dbReference type="SFLD" id="SFLDG01067">
    <property type="entry name" value="SPASM/twitch_domain_containing"/>
    <property type="match status" value="1"/>
</dbReference>
<dbReference type="InterPro" id="IPR007197">
    <property type="entry name" value="rSAM"/>
</dbReference>
<keyword evidence="3" id="KW-0949">S-adenosyl-L-methionine</keyword>
<dbReference type="CDD" id="cd01335">
    <property type="entry name" value="Radical_SAM"/>
    <property type="match status" value="1"/>
</dbReference>
<dbReference type="SFLD" id="SFLDG01387">
    <property type="entry name" value="BtrN-like_SPASM_domain_contain"/>
    <property type="match status" value="1"/>
</dbReference>
<dbReference type="InterPro" id="IPR034391">
    <property type="entry name" value="AdoMet-like_SPASM_containing"/>
</dbReference>
<keyword evidence="6" id="KW-0408">Iron</keyword>
<keyword evidence="7" id="KW-0411">Iron-sulfur</keyword>
<dbReference type="InterPro" id="IPR023885">
    <property type="entry name" value="4Fe4S-binding_SPASM_dom"/>
</dbReference>
<keyword evidence="5" id="KW-0560">Oxidoreductase</keyword>
<dbReference type="OrthoDB" id="5288924at2"/>
<evidence type="ECO:0000256" key="5">
    <source>
        <dbReference type="ARBA" id="ARBA00023002"/>
    </source>
</evidence>
<dbReference type="PROSITE" id="PS51918">
    <property type="entry name" value="RADICAL_SAM"/>
    <property type="match status" value="1"/>
</dbReference>
<evidence type="ECO:0000256" key="3">
    <source>
        <dbReference type="ARBA" id="ARBA00022691"/>
    </source>
</evidence>
<gene>
    <name evidence="9" type="ORF">CP960_13535</name>
</gene>
<dbReference type="InterPro" id="IPR050377">
    <property type="entry name" value="Radical_SAM_PqqE_MftC-like"/>
</dbReference>
<evidence type="ECO:0000256" key="4">
    <source>
        <dbReference type="ARBA" id="ARBA00022723"/>
    </source>
</evidence>
<dbReference type="NCBIfam" id="TIGR04085">
    <property type="entry name" value="rSAM_more_4Fe4S"/>
    <property type="match status" value="1"/>
</dbReference>
<dbReference type="CDD" id="cd21109">
    <property type="entry name" value="SPASM"/>
    <property type="match status" value="1"/>
</dbReference>
<dbReference type="RefSeq" id="WP_101185986.1">
    <property type="nucleotide sequence ID" value="NZ_CP031218.1"/>
</dbReference>
<dbReference type="GO" id="GO:0046872">
    <property type="term" value="F:metal ion binding"/>
    <property type="evidence" value="ECO:0007669"/>
    <property type="project" value="UniProtKB-KW"/>
</dbReference>
<comment type="caution">
    <text evidence="9">The sequence shown here is derived from an EMBL/GenBank/DDBJ whole genome shotgun (WGS) entry which is preliminary data.</text>
</comment>
<comment type="cofactor">
    <cofactor evidence="1">
        <name>[4Fe-4S] cluster</name>
        <dbReference type="ChEBI" id="CHEBI:49883"/>
    </cofactor>
</comment>
<dbReference type="AlphaFoldDB" id="A0A2N1IZA9"/>
<name>A0A2N1IZA9_9BACT</name>
<evidence type="ECO:0000256" key="6">
    <source>
        <dbReference type="ARBA" id="ARBA00023004"/>
    </source>
</evidence>
<organism evidence="9 10">
    <name type="scientific">Malaciobacter halophilus</name>
    <dbReference type="NCBI Taxonomy" id="197482"/>
    <lineage>
        <taxon>Bacteria</taxon>
        <taxon>Pseudomonadati</taxon>
        <taxon>Campylobacterota</taxon>
        <taxon>Epsilonproteobacteria</taxon>
        <taxon>Campylobacterales</taxon>
        <taxon>Arcobacteraceae</taxon>
        <taxon>Malaciobacter</taxon>
    </lineage>
</organism>
<evidence type="ECO:0000256" key="7">
    <source>
        <dbReference type="ARBA" id="ARBA00023014"/>
    </source>
</evidence>
<dbReference type="PANTHER" id="PTHR11228">
    <property type="entry name" value="RADICAL SAM DOMAIN PROTEIN"/>
    <property type="match status" value="1"/>
</dbReference>
<evidence type="ECO:0000256" key="1">
    <source>
        <dbReference type="ARBA" id="ARBA00001966"/>
    </source>
</evidence>
<keyword evidence="10" id="KW-1185">Reference proteome</keyword>
<dbReference type="PROSITE" id="PS01305">
    <property type="entry name" value="MOAA_NIFB_PQQE"/>
    <property type="match status" value="1"/>
</dbReference>
<dbReference type="SUPFAM" id="SSF102114">
    <property type="entry name" value="Radical SAM enzymes"/>
    <property type="match status" value="1"/>
</dbReference>
<evidence type="ECO:0000313" key="10">
    <source>
        <dbReference type="Proteomes" id="UP000233248"/>
    </source>
</evidence>
<reference evidence="9 10" key="1">
    <citation type="submission" date="2017-09" db="EMBL/GenBank/DDBJ databases">
        <title>Genomics of the genus Arcobacter.</title>
        <authorList>
            <person name="Perez-Cataluna A."/>
            <person name="Figueras M.J."/>
            <person name="Salas-Masso N."/>
        </authorList>
    </citation>
    <scope>NUCLEOTIDE SEQUENCE [LARGE SCALE GENOMIC DNA]</scope>
    <source>
        <strain evidence="9 10">DSM 18005</strain>
    </source>
</reference>
<dbReference type="GO" id="GO:0016491">
    <property type="term" value="F:oxidoreductase activity"/>
    <property type="evidence" value="ECO:0007669"/>
    <property type="project" value="UniProtKB-KW"/>
</dbReference>
<evidence type="ECO:0000256" key="2">
    <source>
        <dbReference type="ARBA" id="ARBA00022485"/>
    </source>
</evidence>
<protein>
    <recommendedName>
        <fullName evidence="8">Radical SAM core domain-containing protein</fullName>
    </recommendedName>
</protein>
<dbReference type="Pfam" id="PF04055">
    <property type="entry name" value="Radical_SAM"/>
    <property type="match status" value="1"/>
</dbReference>
<dbReference type="Gene3D" id="3.20.20.70">
    <property type="entry name" value="Aldolase class I"/>
    <property type="match status" value="1"/>
</dbReference>